<name>A0A8T0LAL1_PHAAN</name>
<accession>A0A8T0LAL1</accession>
<reference evidence="2 3" key="1">
    <citation type="submission" date="2020-05" db="EMBL/GenBank/DDBJ databases">
        <title>Vigna angularis (adzuki bean) Var. LongXiaoDou No. 4 denovo assembly.</title>
        <authorList>
            <person name="Xiang H."/>
        </authorList>
    </citation>
    <scope>NUCLEOTIDE SEQUENCE [LARGE SCALE GENOMIC DNA]</scope>
    <source>
        <tissue evidence="2">Leaf</tissue>
    </source>
</reference>
<organism evidence="2 3">
    <name type="scientific">Phaseolus angularis</name>
    <name type="common">Azuki bean</name>
    <name type="synonym">Vigna angularis</name>
    <dbReference type="NCBI Taxonomy" id="3914"/>
    <lineage>
        <taxon>Eukaryota</taxon>
        <taxon>Viridiplantae</taxon>
        <taxon>Streptophyta</taxon>
        <taxon>Embryophyta</taxon>
        <taxon>Tracheophyta</taxon>
        <taxon>Spermatophyta</taxon>
        <taxon>Magnoliopsida</taxon>
        <taxon>eudicotyledons</taxon>
        <taxon>Gunneridae</taxon>
        <taxon>Pentapetalae</taxon>
        <taxon>rosids</taxon>
        <taxon>fabids</taxon>
        <taxon>Fabales</taxon>
        <taxon>Fabaceae</taxon>
        <taxon>Papilionoideae</taxon>
        <taxon>50 kb inversion clade</taxon>
        <taxon>NPAAA clade</taxon>
        <taxon>indigoferoid/millettioid clade</taxon>
        <taxon>Phaseoleae</taxon>
        <taxon>Vigna</taxon>
    </lineage>
</organism>
<evidence type="ECO:0000256" key="1">
    <source>
        <dbReference type="SAM" id="MobiDB-lite"/>
    </source>
</evidence>
<feature type="region of interest" description="Disordered" evidence="1">
    <location>
        <begin position="125"/>
        <end position="152"/>
    </location>
</feature>
<sequence>MVYPVPFFPVFYSLAVLDWEWDCDVVIVEVEDLESLEVRELRGKGLVKAIVGEVEEVEGREGGERRKDGAGELIIGEGETGEEWEVSYVGGETPGRWRPRCGERRNLGTEGLESVDEDLVARVSQPFNDTGNNTSDSTQTSSSVAPNQNILSTPLSPVSSQICLTKIAPEFSPQKCSRHHNTTNIQVQRNNTQEKGLAWCMNAQPQRPGPSATQVKGFFRPIRPPGCQYNTQRARLVPCF</sequence>
<dbReference type="EMBL" id="JABFOF010000001">
    <property type="protein sequence ID" value="KAG2409149.1"/>
    <property type="molecule type" value="Genomic_DNA"/>
</dbReference>
<dbReference type="AlphaFoldDB" id="A0A8T0LAL1"/>
<gene>
    <name evidence="2" type="ORF">HKW66_Vig0039710</name>
</gene>
<evidence type="ECO:0000313" key="3">
    <source>
        <dbReference type="Proteomes" id="UP000743370"/>
    </source>
</evidence>
<protein>
    <submittedName>
        <fullName evidence="2">Uncharacterized protein</fullName>
    </submittedName>
</protein>
<proteinExistence type="predicted"/>
<dbReference type="Proteomes" id="UP000743370">
    <property type="component" value="Unassembled WGS sequence"/>
</dbReference>
<feature type="compositionally biased region" description="Low complexity" evidence="1">
    <location>
        <begin position="128"/>
        <end position="143"/>
    </location>
</feature>
<comment type="caution">
    <text evidence="2">The sequence shown here is derived from an EMBL/GenBank/DDBJ whole genome shotgun (WGS) entry which is preliminary data.</text>
</comment>
<evidence type="ECO:0000313" key="2">
    <source>
        <dbReference type="EMBL" id="KAG2409149.1"/>
    </source>
</evidence>